<reference evidence="2 3" key="1">
    <citation type="submission" date="2021-06" db="EMBL/GenBank/DDBJ databases">
        <authorList>
            <person name="Palmer J.M."/>
        </authorList>
    </citation>
    <scope>NUCLEOTIDE SEQUENCE [LARGE SCALE GENOMIC DNA]</scope>
    <source>
        <strain evidence="2 3">AS_MEX2019</strain>
        <tissue evidence="2">Muscle</tissue>
    </source>
</reference>
<comment type="caution">
    <text evidence="2">The sequence shown here is derived from an EMBL/GenBank/DDBJ whole genome shotgun (WGS) entry which is preliminary data.</text>
</comment>
<accession>A0ABV0YLJ3</accession>
<keyword evidence="3" id="KW-1185">Reference proteome</keyword>
<dbReference type="Proteomes" id="UP001469553">
    <property type="component" value="Unassembled WGS sequence"/>
</dbReference>
<gene>
    <name evidence="2" type="ORF">AMECASPLE_006582</name>
</gene>
<evidence type="ECO:0000313" key="3">
    <source>
        <dbReference type="Proteomes" id="UP001469553"/>
    </source>
</evidence>
<evidence type="ECO:0000313" key="2">
    <source>
        <dbReference type="EMBL" id="MEQ2294698.1"/>
    </source>
</evidence>
<evidence type="ECO:0000256" key="1">
    <source>
        <dbReference type="SAM" id="MobiDB-lite"/>
    </source>
</evidence>
<organism evidence="2 3">
    <name type="scientific">Ameca splendens</name>
    <dbReference type="NCBI Taxonomy" id="208324"/>
    <lineage>
        <taxon>Eukaryota</taxon>
        <taxon>Metazoa</taxon>
        <taxon>Chordata</taxon>
        <taxon>Craniata</taxon>
        <taxon>Vertebrata</taxon>
        <taxon>Euteleostomi</taxon>
        <taxon>Actinopterygii</taxon>
        <taxon>Neopterygii</taxon>
        <taxon>Teleostei</taxon>
        <taxon>Neoteleostei</taxon>
        <taxon>Acanthomorphata</taxon>
        <taxon>Ovalentaria</taxon>
        <taxon>Atherinomorphae</taxon>
        <taxon>Cyprinodontiformes</taxon>
        <taxon>Goodeidae</taxon>
        <taxon>Ameca</taxon>
    </lineage>
</organism>
<feature type="compositionally biased region" description="Polar residues" evidence="1">
    <location>
        <begin position="50"/>
        <end position="65"/>
    </location>
</feature>
<feature type="region of interest" description="Disordered" evidence="1">
    <location>
        <begin position="34"/>
        <end position="71"/>
    </location>
</feature>
<dbReference type="EMBL" id="JAHRIP010037940">
    <property type="protein sequence ID" value="MEQ2294698.1"/>
    <property type="molecule type" value="Genomic_DNA"/>
</dbReference>
<sequence>MGRCAKLGNPRRITCGKTLNVQPEQQRVTEELVPLSSETQGTPWKGHQSIEGQYSGTQDNQTCTHPFTPKGNVERPINLTVMFLNCGRKLEDLPRTHTCTGKTC</sequence>
<name>A0ABV0YLJ3_9TELE</name>
<protein>
    <submittedName>
        <fullName evidence="2">Uncharacterized protein</fullName>
    </submittedName>
</protein>
<proteinExistence type="predicted"/>